<dbReference type="PANTHER" id="PTHR45138">
    <property type="entry name" value="REGULATORY COMPONENTS OF SENSORY TRANSDUCTION SYSTEM"/>
    <property type="match status" value="1"/>
</dbReference>
<evidence type="ECO:0000256" key="4">
    <source>
        <dbReference type="SAM" id="SignalP"/>
    </source>
</evidence>
<feature type="repeat" description="TPR" evidence="2">
    <location>
        <begin position="153"/>
        <end position="186"/>
    </location>
</feature>
<comment type="caution">
    <text evidence="6">The sequence shown here is derived from an EMBL/GenBank/DDBJ whole genome shotgun (WGS) entry which is preliminary data.</text>
</comment>
<feature type="transmembrane region" description="Helical" evidence="3">
    <location>
        <begin position="436"/>
        <end position="455"/>
    </location>
</feature>
<dbReference type="EMBL" id="JACOGD010000002">
    <property type="protein sequence ID" value="MBC3930938.1"/>
    <property type="molecule type" value="Genomic_DNA"/>
</dbReference>
<dbReference type="NCBIfam" id="TIGR00254">
    <property type="entry name" value="GGDEF"/>
    <property type="match status" value="1"/>
</dbReference>
<keyword evidence="3" id="KW-0812">Transmembrane</keyword>
<dbReference type="SUPFAM" id="SSF48452">
    <property type="entry name" value="TPR-like"/>
    <property type="match status" value="2"/>
</dbReference>
<feature type="repeat" description="TPR" evidence="2">
    <location>
        <begin position="235"/>
        <end position="268"/>
    </location>
</feature>
<evidence type="ECO:0000256" key="2">
    <source>
        <dbReference type="PROSITE-ProRule" id="PRU00339"/>
    </source>
</evidence>
<reference evidence="6 7" key="1">
    <citation type="submission" date="2020-08" db="EMBL/GenBank/DDBJ databases">
        <title>Novel species isolated from subtropical streams in China.</title>
        <authorList>
            <person name="Lu H."/>
        </authorList>
    </citation>
    <scope>NUCLEOTIDE SEQUENCE [LARGE SCALE GENOMIC DNA]</scope>
    <source>
        <strain evidence="6 7">CY22W</strain>
    </source>
</reference>
<feature type="domain" description="GGDEF" evidence="5">
    <location>
        <begin position="512"/>
        <end position="650"/>
    </location>
</feature>
<dbReference type="EC" id="2.7.7.65" evidence="1"/>
<evidence type="ECO:0000256" key="3">
    <source>
        <dbReference type="SAM" id="Phobius"/>
    </source>
</evidence>
<dbReference type="Pfam" id="PF00990">
    <property type="entry name" value="GGDEF"/>
    <property type="match status" value="1"/>
</dbReference>
<keyword evidence="3" id="KW-0472">Membrane</keyword>
<evidence type="ECO:0000313" key="6">
    <source>
        <dbReference type="EMBL" id="MBC3930938.1"/>
    </source>
</evidence>
<dbReference type="PROSITE" id="PS50887">
    <property type="entry name" value="GGDEF"/>
    <property type="match status" value="1"/>
</dbReference>
<dbReference type="PANTHER" id="PTHR45138:SF24">
    <property type="entry name" value="DIGUANYLATE CYCLASE DGCC-RELATED"/>
    <property type="match status" value="1"/>
</dbReference>
<dbReference type="InterPro" id="IPR019734">
    <property type="entry name" value="TPR_rpt"/>
</dbReference>
<dbReference type="SUPFAM" id="SSF55073">
    <property type="entry name" value="Nucleotide cyclase"/>
    <property type="match status" value="1"/>
</dbReference>
<keyword evidence="4" id="KW-0732">Signal</keyword>
<keyword evidence="3" id="KW-1133">Transmembrane helix</keyword>
<feature type="chain" id="PRO_5045603496" description="diguanylate cyclase" evidence="4">
    <location>
        <begin position="30"/>
        <end position="705"/>
    </location>
</feature>
<accession>A0ABR7A217</accession>
<dbReference type="SMART" id="SM00267">
    <property type="entry name" value="GGDEF"/>
    <property type="match status" value="1"/>
</dbReference>
<sequence>MHKSKTGVCHLLLFLGLMFTLLCMRSAYADEQRELQAVFDIFSVADSDNARALQQLEQLYRQQDASTSIPVRLTTLRALYHLHAELGNNSAAQLFLSAMRKLAIDSGDKDALLMADVILAYQKYSSGQPAQALKELTQLLDNLHANVSDDAKFRLYGALGAMHFVMGNYEASLRFYHDVLRLTDKLPYRREQNRIFMLEGLAQLYIAMRDPEKSLQTVNEAMALTPYSRAPKNYASLLIDEGGALTLLGRDEQALDAYRRALKIARDSHLEETELNCLLYISTYYLQKHDYKSAEANARLAFQLTTQFPDSSYIRGTKANIGFALLGQGKISQGAELVNEALKITTATGQKNEAEQILEQLAAIYEHAGMYKEALAALRQHQEFSAELFRADRSKAIAAMQEQFQSEQKQKQIALLERDYALKDADLQTQLLHQRVTMLIAGMIVVAGIFIFVLYRRVSQTNQKLREANTQLEFHAVHDPLTGLHNRRSFVDMMKHRQDCQSQERRSLDMDSPDCLILLDIDHFKQINDTLGHAAGDVVLVEVARRLRAAVRDSDMVLRWGGEEFLVYSPKSQYVQVLTLVERVLYAIGEKRIHAGGRDIQVTVSAGFIALPFSGVSESQLNWEKVLQIADMALYLGKVNGRNRAYGVSELLVAPDLALPILEQDLAAAIDADMVSLTEVEGPPRFEQTIFDKHTKKEQNELLAL</sequence>
<dbReference type="InterPro" id="IPR043128">
    <property type="entry name" value="Rev_trsase/Diguanyl_cyclase"/>
</dbReference>
<dbReference type="InterPro" id="IPR050469">
    <property type="entry name" value="Diguanylate_Cyclase"/>
</dbReference>
<dbReference type="Gene3D" id="3.30.70.270">
    <property type="match status" value="1"/>
</dbReference>
<organism evidence="6 7">
    <name type="scientific">Undibacterium curvum</name>
    <dbReference type="NCBI Taxonomy" id="2762294"/>
    <lineage>
        <taxon>Bacteria</taxon>
        <taxon>Pseudomonadati</taxon>
        <taxon>Pseudomonadota</taxon>
        <taxon>Betaproteobacteria</taxon>
        <taxon>Burkholderiales</taxon>
        <taxon>Oxalobacteraceae</taxon>
        <taxon>Undibacterium</taxon>
    </lineage>
</organism>
<gene>
    <name evidence="6" type="ORF">H8K43_04575</name>
</gene>
<evidence type="ECO:0000256" key="1">
    <source>
        <dbReference type="ARBA" id="ARBA00012528"/>
    </source>
</evidence>
<dbReference type="InterPro" id="IPR029787">
    <property type="entry name" value="Nucleotide_cyclase"/>
</dbReference>
<dbReference type="Proteomes" id="UP000654304">
    <property type="component" value="Unassembled WGS sequence"/>
</dbReference>
<evidence type="ECO:0000259" key="5">
    <source>
        <dbReference type="PROSITE" id="PS50887"/>
    </source>
</evidence>
<feature type="signal peptide" evidence="4">
    <location>
        <begin position="1"/>
        <end position="29"/>
    </location>
</feature>
<dbReference type="Gene3D" id="1.25.40.10">
    <property type="entry name" value="Tetratricopeptide repeat domain"/>
    <property type="match status" value="2"/>
</dbReference>
<dbReference type="PROSITE" id="PS50005">
    <property type="entry name" value="TPR"/>
    <property type="match status" value="2"/>
</dbReference>
<dbReference type="RefSeq" id="WP_186902745.1">
    <property type="nucleotide sequence ID" value="NZ_JACOGD010000002.1"/>
</dbReference>
<protein>
    <recommendedName>
        <fullName evidence="1">diguanylate cyclase</fullName>
        <ecNumber evidence="1">2.7.7.65</ecNumber>
    </recommendedName>
</protein>
<keyword evidence="7" id="KW-1185">Reference proteome</keyword>
<dbReference type="CDD" id="cd01949">
    <property type="entry name" value="GGDEF"/>
    <property type="match status" value="1"/>
</dbReference>
<keyword evidence="2" id="KW-0802">TPR repeat</keyword>
<dbReference type="SMART" id="SM00028">
    <property type="entry name" value="TPR"/>
    <property type="match status" value="4"/>
</dbReference>
<proteinExistence type="predicted"/>
<evidence type="ECO:0000313" key="7">
    <source>
        <dbReference type="Proteomes" id="UP000654304"/>
    </source>
</evidence>
<name>A0ABR7A217_9BURK</name>
<dbReference type="InterPro" id="IPR000160">
    <property type="entry name" value="GGDEF_dom"/>
</dbReference>
<dbReference type="InterPro" id="IPR011990">
    <property type="entry name" value="TPR-like_helical_dom_sf"/>
</dbReference>